<organism evidence="1 2">
    <name type="scientific">Saltatorellus ferox</name>
    <dbReference type="NCBI Taxonomy" id="2528018"/>
    <lineage>
        <taxon>Bacteria</taxon>
        <taxon>Pseudomonadati</taxon>
        <taxon>Planctomycetota</taxon>
        <taxon>Planctomycetia</taxon>
        <taxon>Planctomycetia incertae sedis</taxon>
        <taxon>Saltatorellus</taxon>
    </lineage>
</organism>
<proteinExistence type="predicted"/>
<evidence type="ECO:0000313" key="1">
    <source>
        <dbReference type="EMBL" id="QDV10071.1"/>
    </source>
</evidence>
<gene>
    <name evidence="1" type="ORF">Poly30_56330</name>
</gene>
<protein>
    <submittedName>
        <fullName evidence="1">Uncharacterized protein</fullName>
    </submittedName>
</protein>
<accession>A0A518F150</accession>
<dbReference type="RefSeq" id="WP_145205613.1">
    <property type="nucleotide sequence ID" value="NZ_CP036434.1"/>
</dbReference>
<dbReference type="Proteomes" id="UP000320390">
    <property type="component" value="Chromosome"/>
</dbReference>
<reference evidence="1 2" key="1">
    <citation type="submission" date="2019-02" db="EMBL/GenBank/DDBJ databases">
        <title>Deep-cultivation of Planctomycetes and their phenomic and genomic characterization uncovers novel biology.</title>
        <authorList>
            <person name="Wiegand S."/>
            <person name="Jogler M."/>
            <person name="Boedeker C."/>
            <person name="Pinto D."/>
            <person name="Vollmers J."/>
            <person name="Rivas-Marin E."/>
            <person name="Kohn T."/>
            <person name="Peeters S.H."/>
            <person name="Heuer A."/>
            <person name="Rast P."/>
            <person name="Oberbeckmann S."/>
            <person name="Bunk B."/>
            <person name="Jeske O."/>
            <person name="Meyerdierks A."/>
            <person name="Storesund J.E."/>
            <person name="Kallscheuer N."/>
            <person name="Luecker S."/>
            <person name="Lage O.M."/>
            <person name="Pohl T."/>
            <person name="Merkel B.J."/>
            <person name="Hornburger P."/>
            <person name="Mueller R.-W."/>
            <person name="Bruemmer F."/>
            <person name="Labrenz M."/>
            <person name="Spormann A.M."/>
            <person name="Op den Camp H."/>
            <person name="Overmann J."/>
            <person name="Amann R."/>
            <person name="Jetten M.S.M."/>
            <person name="Mascher T."/>
            <person name="Medema M.H."/>
            <person name="Devos D.P."/>
            <person name="Kaster A.-K."/>
            <person name="Ovreas L."/>
            <person name="Rohde M."/>
            <person name="Galperin M.Y."/>
            <person name="Jogler C."/>
        </authorList>
    </citation>
    <scope>NUCLEOTIDE SEQUENCE [LARGE SCALE GENOMIC DNA]</scope>
    <source>
        <strain evidence="1 2">Poly30</strain>
    </source>
</reference>
<name>A0A518F150_9BACT</name>
<keyword evidence="2" id="KW-1185">Reference proteome</keyword>
<dbReference type="EMBL" id="CP036434">
    <property type="protein sequence ID" value="QDV10071.1"/>
    <property type="molecule type" value="Genomic_DNA"/>
</dbReference>
<dbReference type="AlphaFoldDB" id="A0A518F150"/>
<sequence length="60" mass="6729">MADPPVRLDVGAVRSTQRFESTLGLNVHLRSFYRDGTYVSRSAFDTSGFTVEIQSEAHPR</sequence>
<evidence type="ECO:0000313" key="2">
    <source>
        <dbReference type="Proteomes" id="UP000320390"/>
    </source>
</evidence>